<comment type="caution">
    <text evidence="2">The sequence shown here is derived from an EMBL/GenBank/DDBJ whole genome shotgun (WGS) entry which is preliminary data.</text>
</comment>
<dbReference type="GO" id="GO:0003824">
    <property type="term" value="F:catalytic activity"/>
    <property type="evidence" value="ECO:0007669"/>
    <property type="project" value="InterPro"/>
</dbReference>
<feature type="domain" description="Endonuclease/exonuclease/phosphatase" evidence="1">
    <location>
        <begin position="272"/>
        <end position="376"/>
    </location>
</feature>
<dbReference type="Pfam" id="PF14529">
    <property type="entry name" value="Exo_endo_phos_2"/>
    <property type="match status" value="1"/>
</dbReference>
<dbReference type="SUPFAM" id="SSF56219">
    <property type="entry name" value="DNase I-like"/>
    <property type="match status" value="1"/>
</dbReference>
<evidence type="ECO:0000313" key="2">
    <source>
        <dbReference type="EMBL" id="POS84601.1"/>
    </source>
</evidence>
<name>A0A2S4PRE9_9PEZI</name>
<evidence type="ECO:0000313" key="3">
    <source>
        <dbReference type="Proteomes" id="UP000237438"/>
    </source>
</evidence>
<protein>
    <recommendedName>
        <fullName evidence="1">Endonuclease/exonuclease/phosphatase domain-containing protein</fullName>
    </recommendedName>
</protein>
<accession>A0A2S4PRE9</accession>
<dbReference type="Gene3D" id="3.60.10.10">
    <property type="entry name" value="Endonuclease/exonuclease/phosphatase"/>
    <property type="match status" value="1"/>
</dbReference>
<organism evidence="2 3">
    <name type="scientific">Erysiphe pulchra</name>
    <dbReference type="NCBI Taxonomy" id="225359"/>
    <lineage>
        <taxon>Eukaryota</taxon>
        <taxon>Fungi</taxon>
        <taxon>Dikarya</taxon>
        <taxon>Ascomycota</taxon>
        <taxon>Pezizomycotina</taxon>
        <taxon>Leotiomycetes</taxon>
        <taxon>Erysiphales</taxon>
        <taxon>Erysiphaceae</taxon>
        <taxon>Erysiphe</taxon>
    </lineage>
</organism>
<dbReference type="InterPro" id="IPR036691">
    <property type="entry name" value="Endo/exonu/phosph_ase_sf"/>
</dbReference>
<evidence type="ECO:0000259" key="1">
    <source>
        <dbReference type="Pfam" id="PF14529"/>
    </source>
</evidence>
<keyword evidence="3" id="KW-1185">Reference proteome</keyword>
<dbReference type="OrthoDB" id="3557769at2759"/>
<dbReference type="Proteomes" id="UP000237438">
    <property type="component" value="Unassembled WGS sequence"/>
</dbReference>
<dbReference type="AlphaFoldDB" id="A0A2S4PRE9"/>
<gene>
    <name evidence="2" type="ORF">EPUL_003455</name>
</gene>
<sequence>MKAESQDAGIQLFNLNRQIFKAPAPQGQSKEDRRVMIRLGPEHDARKVGAFELRQKIKELESDKSLVSDVWSVPSGVAILAPTPAKAASIMQSKAARKERMGNATKVRCLDGTQDPMEGLLQEELATVRDYLPIRYMNWTRKSQNDEPYGNIRICVPKAKANKFPSRLRIFGEDNNERIEPSLRIMQGNVGESSSAHNIALALANKNSIDILLLLKLWIFTDLSIRKSKAHRSFTAFSNARLELQKETTDLSRDILQITITMGDHRWAPIWNIFNAPVRADEAGSDLDLLLKSPNLPFYVGGDFNLRHPLRDMTNTSPHMACQELINWYNSLDLILLNTRNPPTNNRDGTIDLVFSMDENAKCEVRKDLHTTSDHETLVTTIRIKKLQNSKGKLRYRDLDNEIFLRLLSNIKIPLTGACPRTRPPNGDTPCWNSECQAHRSGPIVLEKKDLRDAVQRLKRAYWRSIIEEVEKLSDVYKIVRWHKASQNYLLPPLRDTDGQECAQDPQSKAVLFHRVLLLRQLETNDTPSNSPTVSKRNVPWYSISELEAYEATCQATSKSPGIDEITTRIL</sequence>
<dbReference type="InterPro" id="IPR005135">
    <property type="entry name" value="Endo/exonuclease/phosphatase"/>
</dbReference>
<dbReference type="EMBL" id="PEDP01000939">
    <property type="protein sequence ID" value="POS84601.1"/>
    <property type="molecule type" value="Genomic_DNA"/>
</dbReference>
<reference evidence="2 3" key="1">
    <citation type="submission" date="2017-10" db="EMBL/GenBank/DDBJ databases">
        <title>Development of genomic resources for the powdery mildew, Erysiphe pulchra.</title>
        <authorList>
            <person name="Wadl P.A."/>
            <person name="Mack B.M."/>
            <person name="Moore G."/>
            <person name="Beltz S.B."/>
        </authorList>
    </citation>
    <scope>NUCLEOTIDE SEQUENCE [LARGE SCALE GENOMIC DNA]</scope>
    <source>
        <strain evidence="2">Cflorida</strain>
    </source>
</reference>
<proteinExistence type="predicted"/>